<feature type="domain" description="4Fe-4S ferredoxin-type" evidence="5">
    <location>
        <begin position="199"/>
        <end position="229"/>
    </location>
</feature>
<dbReference type="Pfam" id="PF00037">
    <property type="entry name" value="Fer4"/>
    <property type="match status" value="2"/>
</dbReference>
<keyword evidence="3" id="KW-0408">Iron</keyword>
<accession>A0A9D1HPB9</accession>
<evidence type="ECO:0000256" key="4">
    <source>
        <dbReference type="ARBA" id="ARBA00023014"/>
    </source>
</evidence>
<name>A0A9D1HPB9_9FIRM</name>
<feature type="domain" description="4Fe-4S ferredoxin-type" evidence="5">
    <location>
        <begin position="169"/>
        <end position="196"/>
    </location>
</feature>
<reference evidence="6" key="2">
    <citation type="journal article" date="2021" name="PeerJ">
        <title>Extensive microbial diversity within the chicken gut microbiome revealed by metagenomics and culture.</title>
        <authorList>
            <person name="Gilroy R."/>
            <person name="Ravi A."/>
            <person name="Getino M."/>
            <person name="Pursley I."/>
            <person name="Horton D.L."/>
            <person name="Alikhan N.F."/>
            <person name="Baker D."/>
            <person name="Gharbi K."/>
            <person name="Hall N."/>
            <person name="Watson M."/>
            <person name="Adriaenssens E.M."/>
            <person name="Foster-Nyarko E."/>
            <person name="Jarju S."/>
            <person name="Secka A."/>
            <person name="Antonio M."/>
            <person name="Oren A."/>
            <person name="Chaudhuri R.R."/>
            <person name="La Ragione R."/>
            <person name="Hildebrand F."/>
            <person name="Pallen M.J."/>
        </authorList>
    </citation>
    <scope>NUCLEOTIDE SEQUENCE</scope>
    <source>
        <strain evidence="6">CHK195-11698</strain>
    </source>
</reference>
<dbReference type="InterPro" id="IPR017900">
    <property type="entry name" value="4Fe4S_Fe_S_CS"/>
</dbReference>
<proteinExistence type="predicted"/>
<dbReference type="InterPro" id="IPR017896">
    <property type="entry name" value="4Fe4S_Fe-S-bd"/>
</dbReference>
<keyword evidence="1" id="KW-0004">4Fe-4S</keyword>
<comment type="caution">
    <text evidence="6">The sequence shown here is derived from an EMBL/GenBank/DDBJ whole genome shotgun (WGS) entry which is preliminary data.</text>
</comment>
<dbReference type="Proteomes" id="UP000824175">
    <property type="component" value="Unassembled WGS sequence"/>
</dbReference>
<evidence type="ECO:0000256" key="1">
    <source>
        <dbReference type="ARBA" id="ARBA00022485"/>
    </source>
</evidence>
<organism evidence="6 7">
    <name type="scientific">Candidatus Fimiplasma intestinipullorum</name>
    <dbReference type="NCBI Taxonomy" id="2840825"/>
    <lineage>
        <taxon>Bacteria</taxon>
        <taxon>Bacillati</taxon>
        <taxon>Bacillota</taxon>
        <taxon>Clostridia</taxon>
        <taxon>Eubacteriales</taxon>
        <taxon>Candidatus Fimiplasma</taxon>
    </lineage>
</organism>
<keyword evidence="2" id="KW-0479">Metal-binding</keyword>
<dbReference type="PROSITE" id="PS00198">
    <property type="entry name" value="4FE4S_FER_1"/>
    <property type="match status" value="2"/>
</dbReference>
<dbReference type="PANTHER" id="PTHR43687:SF1">
    <property type="entry name" value="FERREDOXIN III"/>
    <property type="match status" value="1"/>
</dbReference>
<evidence type="ECO:0000259" key="5">
    <source>
        <dbReference type="PROSITE" id="PS51379"/>
    </source>
</evidence>
<evidence type="ECO:0000313" key="7">
    <source>
        <dbReference type="Proteomes" id="UP000824175"/>
    </source>
</evidence>
<reference evidence="6" key="1">
    <citation type="submission" date="2020-10" db="EMBL/GenBank/DDBJ databases">
        <authorList>
            <person name="Gilroy R."/>
        </authorList>
    </citation>
    <scope>NUCLEOTIDE SEQUENCE</scope>
    <source>
        <strain evidence="6">CHK195-11698</strain>
    </source>
</reference>
<evidence type="ECO:0000256" key="2">
    <source>
        <dbReference type="ARBA" id="ARBA00022723"/>
    </source>
</evidence>
<evidence type="ECO:0000256" key="3">
    <source>
        <dbReference type="ARBA" id="ARBA00023004"/>
    </source>
</evidence>
<dbReference type="Gene3D" id="3.30.70.20">
    <property type="match status" value="1"/>
</dbReference>
<gene>
    <name evidence="6" type="ORF">IAD15_06995</name>
</gene>
<dbReference type="Gene3D" id="3.40.50.360">
    <property type="match status" value="1"/>
</dbReference>
<protein>
    <submittedName>
        <fullName evidence="6">4Fe-4S binding protein</fullName>
    </submittedName>
</protein>
<dbReference type="PANTHER" id="PTHR43687">
    <property type="entry name" value="ADENYLYLSULFATE REDUCTASE, BETA SUBUNIT"/>
    <property type="match status" value="1"/>
</dbReference>
<keyword evidence="4" id="KW-0411">Iron-sulfur</keyword>
<dbReference type="SUPFAM" id="SSF54862">
    <property type="entry name" value="4Fe-4S ferredoxins"/>
    <property type="match status" value="1"/>
</dbReference>
<dbReference type="InterPro" id="IPR029039">
    <property type="entry name" value="Flavoprotein-like_sf"/>
</dbReference>
<dbReference type="AlphaFoldDB" id="A0A9D1HPB9"/>
<dbReference type="EMBL" id="DVMJ01000058">
    <property type="protein sequence ID" value="HIU13801.1"/>
    <property type="molecule type" value="Genomic_DNA"/>
</dbReference>
<dbReference type="InterPro" id="IPR050572">
    <property type="entry name" value="Fe-S_Ferredoxin"/>
</dbReference>
<evidence type="ECO:0000313" key="6">
    <source>
        <dbReference type="EMBL" id="HIU13801.1"/>
    </source>
</evidence>
<dbReference type="GO" id="GO:0051539">
    <property type="term" value="F:4 iron, 4 sulfur cluster binding"/>
    <property type="evidence" value="ECO:0007669"/>
    <property type="project" value="UniProtKB-KW"/>
</dbReference>
<dbReference type="GO" id="GO:0046872">
    <property type="term" value="F:metal ion binding"/>
    <property type="evidence" value="ECO:0007669"/>
    <property type="project" value="UniProtKB-KW"/>
</dbReference>
<sequence>MSLYHIYFSPTGGVKQVSEALLEGLGRPDKQIHLLNQVNLANLALQPGDLCLVAVPCFYGRVPDYVREKLSQLSGHGAFAIAVIVYGNGEYGDSLLELRDILESCDLRVIAAVSAIAQHAIFSQYGKGRPNAEDKACLKDYALRIKQHLATGHFGTLNLKGHAPYHDKHHLSICPQAKGDCTNCMKCVEECPVQAIPRENPRCVDKSRCISCMHCVSICPEHARTLNQAVLFVIARALKINYNEPKNNTLTLSEREDKAVQEV</sequence>
<dbReference type="SUPFAM" id="SSF52218">
    <property type="entry name" value="Flavoproteins"/>
    <property type="match status" value="1"/>
</dbReference>
<dbReference type="PROSITE" id="PS51379">
    <property type="entry name" value="4FE4S_FER_2"/>
    <property type="match status" value="2"/>
</dbReference>